<feature type="signal peptide" evidence="2">
    <location>
        <begin position="1"/>
        <end position="26"/>
    </location>
</feature>
<evidence type="ECO:0000313" key="4">
    <source>
        <dbReference type="Proteomes" id="UP000092713"/>
    </source>
</evidence>
<evidence type="ECO:0000256" key="1">
    <source>
        <dbReference type="SAM" id="Coils"/>
    </source>
</evidence>
<protein>
    <recommendedName>
        <fullName evidence="5">YfhG lipoprotein</fullName>
    </recommendedName>
</protein>
<evidence type="ECO:0000256" key="2">
    <source>
        <dbReference type="SAM" id="SignalP"/>
    </source>
</evidence>
<dbReference type="AlphaFoldDB" id="A0A1A7C5L0"/>
<organism evidence="3 4">
    <name type="scientific">Janthinobacterium psychrotolerans</name>
    <dbReference type="NCBI Taxonomy" id="1747903"/>
    <lineage>
        <taxon>Bacteria</taxon>
        <taxon>Pseudomonadati</taxon>
        <taxon>Pseudomonadota</taxon>
        <taxon>Betaproteobacteria</taxon>
        <taxon>Burkholderiales</taxon>
        <taxon>Oxalobacteraceae</taxon>
        <taxon>Janthinobacterium</taxon>
    </lineage>
</organism>
<proteinExistence type="predicted"/>
<dbReference type="EMBL" id="LOCQ01000053">
    <property type="protein sequence ID" value="OBV39583.1"/>
    <property type="molecule type" value="Genomic_DNA"/>
</dbReference>
<dbReference type="PATRIC" id="fig|1747903.4.peg.3184"/>
<evidence type="ECO:0008006" key="5">
    <source>
        <dbReference type="Google" id="ProtNLM"/>
    </source>
</evidence>
<dbReference type="STRING" id="1747903.ASR47_1010173"/>
<keyword evidence="1" id="KW-0175">Coiled coil</keyword>
<evidence type="ECO:0000313" key="3">
    <source>
        <dbReference type="EMBL" id="OBV39583.1"/>
    </source>
</evidence>
<gene>
    <name evidence="3" type="ORF">ASR47_1010173</name>
</gene>
<dbReference type="PROSITE" id="PS51257">
    <property type="entry name" value="PROKAR_LIPOPROTEIN"/>
    <property type="match status" value="1"/>
</dbReference>
<feature type="coiled-coil region" evidence="1">
    <location>
        <begin position="132"/>
        <end position="173"/>
    </location>
</feature>
<name>A0A1A7C5L0_9BURK</name>
<accession>A0A1A7C5L0</accession>
<sequence length="180" mass="19605">MMIKFSAPLWAASVLLLAGCAAPAPKQPPVLVQTPPRIVVVADPKLTELLAYQASLRLMTPSELVKAQLELARADHAPHNTIRRAMLQATLRTPGDLARAQTLLDAITQASSDEAKLLAPLAQVLSGQYADLRRQDEVVEKLNGQLREAQRRNDQLNEKLEALKNIERSLSVRPAAGAPK</sequence>
<feature type="chain" id="PRO_5008355726" description="YfhG lipoprotein" evidence="2">
    <location>
        <begin position="27"/>
        <end position="180"/>
    </location>
</feature>
<keyword evidence="2" id="KW-0732">Signal</keyword>
<dbReference type="Proteomes" id="UP000092713">
    <property type="component" value="Unassembled WGS sequence"/>
</dbReference>
<keyword evidence="4" id="KW-1185">Reference proteome</keyword>
<reference evidence="3 4" key="1">
    <citation type="submission" date="2016-04" db="EMBL/GenBank/DDBJ databases">
        <title>Draft genome sequence of Janthinobacterium psychrotolerans sp. nov., isolated from freshwater sediments in Denmark.</title>
        <authorList>
            <person name="Gong X."/>
            <person name="Skrivergaard S."/>
            <person name="Korsgaard B.S."/>
            <person name="Schreiber L."/>
            <person name="Marshall I.P."/>
            <person name="Finster K."/>
            <person name="Schramm A."/>
        </authorList>
    </citation>
    <scope>NUCLEOTIDE SEQUENCE [LARGE SCALE GENOMIC DNA]</scope>
    <source>
        <strain evidence="3 4">S3-2</strain>
    </source>
</reference>
<dbReference type="RefSeq" id="WP_065307924.1">
    <property type="nucleotide sequence ID" value="NZ_LOCQ01000053.1"/>
</dbReference>
<comment type="caution">
    <text evidence="3">The sequence shown here is derived from an EMBL/GenBank/DDBJ whole genome shotgun (WGS) entry which is preliminary data.</text>
</comment>